<dbReference type="SUPFAM" id="SSF46785">
    <property type="entry name" value="Winged helix' DNA-binding domain"/>
    <property type="match status" value="1"/>
</dbReference>
<evidence type="ECO:0000313" key="1">
    <source>
        <dbReference type="EMBL" id="MFC5133794.1"/>
    </source>
</evidence>
<dbReference type="InterPro" id="IPR036388">
    <property type="entry name" value="WH-like_DNA-bd_sf"/>
</dbReference>
<protein>
    <submittedName>
        <fullName evidence="1">ArsR family transcriptional regulator</fullName>
    </submittedName>
</protein>
<reference evidence="1 2" key="1">
    <citation type="journal article" date="2019" name="Int. J. Syst. Evol. Microbiol.">
        <title>The Global Catalogue of Microorganisms (GCM) 10K type strain sequencing project: providing services to taxonomists for standard genome sequencing and annotation.</title>
        <authorList>
            <consortium name="The Broad Institute Genomics Platform"/>
            <consortium name="The Broad Institute Genome Sequencing Center for Infectious Disease"/>
            <person name="Wu L."/>
            <person name="Ma J."/>
        </authorList>
    </citation>
    <scope>NUCLEOTIDE SEQUENCE [LARGE SCALE GENOMIC DNA]</scope>
    <source>
        <strain evidence="1 2">CGMCC 1.16026</strain>
    </source>
</reference>
<dbReference type="EMBL" id="JBHSKV010000004">
    <property type="protein sequence ID" value="MFC5133794.1"/>
    <property type="molecule type" value="Genomic_DNA"/>
</dbReference>
<organism evidence="1 2">
    <name type="scientific">Halorubrum glutamatedens</name>
    <dbReference type="NCBI Taxonomy" id="2707018"/>
    <lineage>
        <taxon>Archaea</taxon>
        <taxon>Methanobacteriati</taxon>
        <taxon>Methanobacteriota</taxon>
        <taxon>Stenosarchaea group</taxon>
        <taxon>Halobacteria</taxon>
        <taxon>Halobacteriales</taxon>
        <taxon>Haloferacaceae</taxon>
        <taxon>Halorubrum</taxon>
    </lineage>
</organism>
<dbReference type="Pfam" id="PF25212">
    <property type="entry name" value="HVO_A0114"/>
    <property type="match status" value="1"/>
</dbReference>
<dbReference type="Proteomes" id="UP001596145">
    <property type="component" value="Unassembled WGS sequence"/>
</dbReference>
<comment type="caution">
    <text evidence="1">The sequence shown here is derived from an EMBL/GenBank/DDBJ whole genome shotgun (WGS) entry which is preliminary data.</text>
</comment>
<proteinExistence type="predicted"/>
<dbReference type="Gene3D" id="1.10.10.10">
    <property type="entry name" value="Winged helix-like DNA-binding domain superfamily/Winged helix DNA-binding domain"/>
    <property type="match status" value="1"/>
</dbReference>
<name>A0ABD5QNN9_9EURY</name>
<dbReference type="CDD" id="cd00090">
    <property type="entry name" value="HTH_ARSR"/>
    <property type="match status" value="1"/>
</dbReference>
<keyword evidence="2" id="KW-1185">Reference proteome</keyword>
<dbReference type="AlphaFoldDB" id="A0ABD5QNN9"/>
<dbReference type="RefSeq" id="WP_122106455.1">
    <property type="nucleotide sequence ID" value="NZ_JBHSKV010000004.1"/>
</dbReference>
<dbReference type="InterPro" id="IPR011991">
    <property type="entry name" value="ArsR-like_HTH"/>
</dbReference>
<dbReference type="InterPro" id="IPR036390">
    <property type="entry name" value="WH_DNA-bd_sf"/>
</dbReference>
<accession>A0ABD5QNN9</accession>
<gene>
    <name evidence="1" type="ORF">ACFPJA_03515</name>
</gene>
<sequence>MARSLARGGMDGVQVISWESANTVLTPKRREIVETLRQGDVESVRGLARKLDRDKGQVSRDLADLAEIGVVRYEKNGNAKRPTLTQDHVVVEPIV</sequence>
<evidence type="ECO:0000313" key="2">
    <source>
        <dbReference type="Proteomes" id="UP001596145"/>
    </source>
</evidence>